<organism evidence="3 4">
    <name type="scientific">Luteipulveratus halotolerans</name>
    <dbReference type="NCBI Taxonomy" id="1631356"/>
    <lineage>
        <taxon>Bacteria</taxon>
        <taxon>Bacillati</taxon>
        <taxon>Actinomycetota</taxon>
        <taxon>Actinomycetes</taxon>
        <taxon>Micrococcales</taxon>
        <taxon>Dermacoccaceae</taxon>
        <taxon>Luteipulveratus</taxon>
    </lineage>
</organism>
<dbReference type="EMBL" id="LAIR01000002">
    <property type="protein sequence ID" value="KNX36044.1"/>
    <property type="molecule type" value="Genomic_DNA"/>
</dbReference>
<evidence type="ECO:0000256" key="2">
    <source>
        <dbReference type="SAM" id="SignalP"/>
    </source>
</evidence>
<dbReference type="OrthoDB" id="4427454at2"/>
<keyword evidence="4" id="KW-1185">Reference proteome</keyword>
<feature type="region of interest" description="Disordered" evidence="1">
    <location>
        <begin position="24"/>
        <end position="126"/>
    </location>
</feature>
<proteinExistence type="predicted"/>
<gene>
    <name evidence="3" type="ORF">VV01_00960</name>
</gene>
<name>A0A0L6CEE3_9MICO</name>
<reference evidence="4" key="1">
    <citation type="submission" date="2015-03" db="EMBL/GenBank/DDBJ databases">
        <title>Luteipulveratus halotolerans sp. nov., a novel actinobacterium (Dermacoccaceae) from Sarawak, Malaysia.</title>
        <authorList>
            <person name="Juboi H."/>
            <person name="Basik A."/>
            <person name="Shamsul S.S."/>
            <person name="Arnold P."/>
            <person name="Schmitt E.K."/>
            <person name="Sanglier J.-J."/>
            <person name="Yeo T."/>
        </authorList>
    </citation>
    <scope>NUCLEOTIDE SEQUENCE [LARGE SCALE GENOMIC DNA]</scope>
    <source>
        <strain evidence="4">C296001</strain>
    </source>
</reference>
<dbReference type="Proteomes" id="UP000037397">
    <property type="component" value="Unassembled WGS sequence"/>
</dbReference>
<dbReference type="RefSeq" id="WP_050668250.1">
    <property type="nucleotide sequence ID" value="NZ_LAIR01000002.1"/>
</dbReference>
<accession>A0A0L6CEE3</accession>
<protein>
    <recommendedName>
        <fullName evidence="5">Secreted protein</fullName>
    </recommendedName>
</protein>
<feature type="signal peptide" evidence="2">
    <location>
        <begin position="1"/>
        <end position="20"/>
    </location>
</feature>
<feature type="region of interest" description="Disordered" evidence="1">
    <location>
        <begin position="278"/>
        <end position="301"/>
    </location>
</feature>
<evidence type="ECO:0008006" key="5">
    <source>
        <dbReference type="Google" id="ProtNLM"/>
    </source>
</evidence>
<sequence>MKRQSIVIAGLALSTSLTLAACQESKDAAGPSVPVAASSSTPAGAAGSASSPVESAQPGAPATSIAPSTSSAAGTSDDGGTGVERSAPSATDNNASSSNAQGSQGNSGSKSTTRGSGLTLDGLKNAPYPAMCQNPAGTLKNGKNMRGHLGNVEANMPGVGMTYYNPGSKPALVDLTGDGRKEMVVEFFCDAGGVTWPSVIVVYGQDWRVLGTIDLAHLANKDAFYGKARVTSWSAGRSGLNVTWKAFQPLEGSTDSRRTGVIRVRGGKPVMTDVVVHTGHGASTGGDEGGDNGGGPSVSRTQIRSINPVVNGHLAAGWTSTKTGESCDGSESSPVARSSGIFICGANAAGYDACWALADHQAACVASPYRKHVDLLNLTKPTTAHEVANEVPWGVVLADGTTCQPFFGGGGRVRADGYIMRYYCNDKRELLMRENDGGRGWFDKSHAAWTVQISGPGLDAQRTTAQVKAVSYAVR</sequence>
<evidence type="ECO:0000313" key="3">
    <source>
        <dbReference type="EMBL" id="KNX36044.1"/>
    </source>
</evidence>
<dbReference type="AlphaFoldDB" id="A0A0L6CEE3"/>
<feature type="compositionally biased region" description="Gly residues" evidence="1">
    <location>
        <begin position="282"/>
        <end position="296"/>
    </location>
</feature>
<dbReference type="PROSITE" id="PS51257">
    <property type="entry name" value="PROKAR_LIPOPROTEIN"/>
    <property type="match status" value="1"/>
</dbReference>
<dbReference type="STRING" id="1631356.VV01_00960"/>
<evidence type="ECO:0000313" key="4">
    <source>
        <dbReference type="Proteomes" id="UP000037397"/>
    </source>
</evidence>
<evidence type="ECO:0000256" key="1">
    <source>
        <dbReference type="SAM" id="MobiDB-lite"/>
    </source>
</evidence>
<comment type="caution">
    <text evidence="3">The sequence shown here is derived from an EMBL/GenBank/DDBJ whole genome shotgun (WGS) entry which is preliminary data.</text>
</comment>
<feature type="compositionally biased region" description="Low complexity" evidence="1">
    <location>
        <begin position="28"/>
        <end position="76"/>
    </location>
</feature>
<keyword evidence="2" id="KW-0732">Signal</keyword>
<feature type="compositionally biased region" description="Low complexity" evidence="1">
    <location>
        <begin position="86"/>
        <end position="109"/>
    </location>
</feature>
<feature type="chain" id="PRO_5038900993" description="Secreted protein" evidence="2">
    <location>
        <begin position="21"/>
        <end position="475"/>
    </location>
</feature>